<dbReference type="GO" id="GO:0005739">
    <property type="term" value="C:mitochondrion"/>
    <property type="evidence" value="ECO:0007669"/>
    <property type="project" value="TreeGrafter"/>
</dbReference>
<keyword evidence="3" id="KW-1185">Reference proteome</keyword>
<dbReference type="STRING" id="1165861.A0A0L0UR62"/>
<accession>A0A0L0UR62</accession>
<evidence type="ECO:0000256" key="1">
    <source>
        <dbReference type="ARBA" id="ARBA00022679"/>
    </source>
</evidence>
<reference evidence="3" key="1">
    <citation type="submission" date="2014-03" db="EMBL/GenBank/DDBJ databases">
        <title>The Genome Sequence of Puccinia striiformis f. sp. tritici PST-78.</title>
        <authorList>
            <consortium name="The Broad Institute Genome Sequencing Platform"/>
            <person name="Cuomo C."/>
            <person name="Hulbert S."/>
            <person name="Chen X."/>
            <person name="Walker B."/>
            <person name="Young S.K."/>
            <person name="Zeng Q."/>
            <person name="Gargeya S."/>
            <person name="Fitzgerald M."/>
            <person name="Haas B."/>
            <person name="Abouelleil A."/>
            <person name="Alvarado L."/>
            <person name="Arachchi H.M."/>
            <person name="Berlin A.M."/>
            <person name="Chapman S.B."/>
            <person name="Goldberg J."/>
            <person name="Griggs A."/>
            <person name="Gujja S."/>
            <person name="Hansen M."/>
            <person name="Howarth C."/>
            <person name="Imamovic A."/>
            <person name="Larimer J."/>
            <person name="McCowan C."/>
            <person name="Montmayeur A."/>
            <person name="Murphy C."/>
            <person name="Neiman D."/>
            <person name="Pearson M."/>
            <person name="Priest M."/>
            <person name="Roberts A."/>
            <person name="Saif S."/>
            <person name="Shea T."/>
            <person name="Sisk P."/>
            <person name="Sykes S."/>
            <person name="Wortman J."/>
            <person name="Nusbaum C."/>
            <person name="Birren B."/>
        </authorList>
    </citation>
    <scope>NUCLEOTIDE SEQUENCE [LARGE SCALE GENOMIC DNA]</scope>
    <source>
        <strain evidence="3">race PST-78</strain>
    </source>
</reference>
<evidence type="ECO:0000313" key="3">
    <source>
        <dbReference type="Proteomes" id="UP000054564"/>
    </source>
</evidence>
<dbReference type="AlphaFoldDB" id="A0A0L0UR62"/>
<gene>
    <name evidence="2" type="ORF">PSTG_16980</name>
</gene>
<dbReference type="GO" id="GO:0002143">
    <property type="term" value="P:tRNA wobble position uridine thiolation"/>
    <property type="evidence" value="ECO:0007669"/>
    <property type="project" value="TreeGrafter"/>
</dbReference>
<name>A0A0L0UR62_9BASI</name>
<comment type="caution">
    <text evidence="2">The sequence shown here is derived from an EMBL/GenBank/DDBJ whole genome shotgun (WGS) entry which is preliminary data.</text>
</comment>
<sequence length="106" mass="12388">MHKRKRLLCMLKLDYFSTKCTYSPEAYIGHARALVKDLERIRPTLILDIVDSGESVADLVKINVKRPTQLRGIVFEMWVTSKSIIMSSLCSNPRFKCYKYQVNRIF</sequence>
<dbReference type="EMBL" id="AJIL01000326">
    <property type="protein sequence ID" value="KNE89567.1"/>
    <property type="molecule type" value="Genomic_DNA"/>
</dbReference>
<keyword evidence="1" id="KW-0808">Transferase</keyword>
<dbReference type="GO" id="GO:0000049">
    <property type="term" value="F:tRNA binding"/>
    <property type="evidence" value="ECO:0007669"/>
    <property type="project" value="TreeGrafter"/>
</dbReference>
<dbReference type="GO" id="GO:0016740">
    <property type="term" value="F:transferase activity"/>
    <property type="evidence" value="ECO:0007669"/>
    <property type="project" value="UniProtKB-KW"/>
</dbReference>
<proteinExistence type="predicted"/>
<protein>
    <submittedName>
        <fullName evidence="2">Uncharacterized protein</fullName>
    </submittedName>
</protein>
<dbReference type="GO" id="GO:0002144">
    <property type="term" value="C:cytosolic tRNA wobble base thiouridylase complex"/>
    <property type="evidence" value="ECO:0007669"/>
    <property type="project" value="TreeGrafter"/>
</dbReference>
<organism evidence="2 3">
    <name type="scientific">Puccinia striiformis f. sp. tritici PST-78</name>
    <dbReference type="NCBI Taxonomy" id="1165861"/>
    <lineage>
        <taxon>Eukaryota</taxon>
        <taxon>Fungi</taxon>
        <taxon>Dikarya</taxon>
        <taxon>Basidiomycota</taxon>
        <taxon>Pucciniomycotina</taxon>
        <taxon>Pucciniomycetes</taxon>
        <taxon>Pucciniales</taxon>
        <taxon>Pucciniaceae</taxon>
        <taxon>Puccinia</taxon>
    </lineage>
</organism>
<dbReference type="Proteomes" id="UP000054564">
    <property type="component" value="Unassembled WGS sequence"/>
</dbReference>
<evidence type="ECO:0000313" key="2">
    <source>
        <dbReference type="EMBL" id="KNE89567.1"/>
    </source>
</evidence>
<dbReference type="PANTHER" id="PTHR11807">
    <property type="entry name" value="ATPASES OF THE PP SUPERFAMILY-RELATED"/>
    <property type="match status" value="1"/>
</dbReference>
<dbReference type="PANTHER" id="PTHR11807:SF12">
    <property type="entry name" value="CYTOPLASMIC TRNA 2-THIOLATION PROTEIN 1"/>
    <property type="match status" value="1"/>
</dbReference>